<accession>A0A5E8HGW0</accession>
<evidence type="ECO:0000313" key="1">
    <source>
        <dbReference type="EMBL" id="EOQ90731.1"/>
    </source>
</evidence>
<organism evidence="1 2">
    <name type="scientific">Leptospira yanagawae serovar Saopaulo str. Sao Paulo = ATCC 700523</name>
    <dbReference type="NCBI Taxonomy" id="1249483"/>
    <lineage>
        <taxon>Bacteria</taxon>
        <taxon>Pseudomonadati</taxon>
        <taxon>Spirochaetota</taxon>
        <taxon>Spirochaetia</taxon>
        <taxon>Leptospirales</taxon>
        <taxon>Leptospiraceae</taxon>
        <taxon>Leptospira</taxon>
    </lineage>
</organism>
<dbReference type="Proteomes" id="UP000013996">
    <property type="component" value="Unassembled WGS sequence"/>
</dbReference>
<reference evidence="1 2" key="1">
    <citation type="submission" date="2013-04" db="EMBL/GenBank/DDBJ databases">
        <authorList>
            <person name="Harkins D.M."/>
            <person name="Durkin A.S."/>
            <person name="Brinkac L.M."/>
            <person name="Haft D.H."/>
            <person name="Selengut J.D."/>
            <person name="Sanka R."/>
            <person name="DePew J."/>
            <person name="Purushe J."/>
            <person name="Hartskeerl R.A."/>
            <person name="Ahmed A."/>
            <person name="van der Linden H."/>
            <person name="Goris M.G.A."/>
            <person name="Vinetz J.M."/>
            <person name="Sutton G.G."/>
            <person name="Nierman W.C."/>
            <person name="Fouts D.E."/>
        </authorList>
    </citation>
    <scope>NUCLEOTIDE SEQUENCE [LARGE SCALE GENOMIC DNA]</scope>
    <source>
        <strain evidence="1 2">Sao Paulo</strain>
    </source>
</reference>
<dbReference type="AlphaFoldDB" id="A0A5E8HGW0"/>
<protein>
    <submittedName>
        <fullName evidence="1">Uncharacterized protein</fullName>
    </submittedName>
</protein>
<gene>
    <name evidence="1" type="ORF">LEP1GSC202_0432</name>
</gene>
<sequence length="201" mass="23525">MNIFNTFLSKCNQTDNYTRFYHTKEYLRFKGRETLINKAKLTELGQTLGYNTDSSSFLAKIHKRIHGFESCTGRIPFKYLEAIDVKLEELKLCQELDFELFEIEKSEPRFPKKGFHRLAPAIFRMSEFQENTSEEDAIQYMIQGDLWMLYASITYPELLIIILSSGKKEPSYHWLTPEFTVAKQWLDFGTLGYANGITRIG</sequence>
<evidence type="ECO:0000313" key="2">
    <source>
        <dbReference type="Proteomes" id="UP000013996"/>
    </source>
</evidence>
<proteinExistence type="predicted"/>
<comment type="caution">
    <text evidence="1">The sequence shown here is derived from an EMBL/GenBank/DDBJ whole genome shotgun (WGS) entry which is preliminary data.</text>
</comment>
<dbReference type="RefSeq" id="WP_015675665.1">
    <property type="nucleotide sequence ID" value="NZ_AOGX02000005.1"/>
</dbReference>
<name>A0A5E8HGW0_9LEPT</name>
<dbReference type="EMBL" id="AOGX02000005">
    <property type="protein sequence ID" value="EOQ90731.1"/>
    <property type="molecule type" value="Genomic_DNA"/>
</dbReference>